<feature type="region of interest" description="Disordered" evidence="2">
    <location>
        <begin position="539"/>
        <end position="697"/>
    </location>
</feature>
<dbReference type="Proteomes" id="UP000708148">
    <property type="component" value="Unassembled WGS sequence"/>
</dbReference>
<organism evidence="3 4">
    <name type="scientific">Ostreobium quekettii</name>
    <dbReference type="NCBI Taxonomy" id="121088"/>
    <lineage>
        <taxon>Eukaryota</taxon>
        <taxon>Viridiplantae</taxon>
        <taxon>Chlorophyta</taxon>
        <taxon>core chlorophytes</taxon>
        <taxon>Ulvophyceae</taxon>
        <taxon>TCBD clade</taxon>
        <taxon>Bryopsidales</taxon>
        <taxon>Ostreobineae</taxon>
        <taxon>Ostreobiaceae</taxon>
        <taxon>Ostreobium</taxon>
    </lineage>
</organism>
<dbReference type="AlphaFoldDB" id="A0A8S1JFW3"/>
<keyword evidence="4" id="KW-1185">Reference proteome</keyword>
<protein>
    <submittedName>
        <fullName evidence="3">Uncharacterized protein</fullName>
    </submittedName>
</protein>
<evidence type="ECO:0000256" key="1">
    <source>
        <dbReference type="SAM" id="Coils"/>
    </source>
</evidence>
<evidence type="ECO:0000313" key="3">
    <source>
        <dbReference type="EMBL" id="CAD7705415.1"/>
    </source>
</evidence>
<comment type="caution">
    <text evidence="3">The sequence shown here is derived from an EMBL/GenBank/DDBJ whole genome shotgun (WGS) entry which is preliminary data.</text>
</comment>
<sequence length="777" mass="87707">MPESPKTMRLRMLQRDLLELQVGFDIQNVSLRWAAKDVERARKQVGSVEQDYQFLNNLYEAAARVLKEQTTELESLEKDAAKKGQQINELDKMNGRLERERADLANEVKILEMRATEQEKAHKLSSDERHRHHIQEIEALEKENGRLRQQAEESAKQEVVLRAEVRGREEAQRHELEDMLKSSEAEKRKQKLEFQATIAHLSDKAEELQNEVLRLKNDARQREESHREELEDLKKFGEADRRKRTLDAHADIVELSDRVEELQNEAIALKAAARDREKTLRQELQDFRKTVELEKRKQRLEAQAEAVVNAEKLEALTKEQSLLTAGARSHEDALQQELDTLKKLREAEKRQQRLDGEAAIARLSAKVEELQNEETILRAAARDREAALRCELEEFKRTTVEENRKERSDAQATVKQLSKKVESLRKEVAEKERKIQQMHDGPDIGMVETELGIVDRLFTSLSPESGQQQKDGDAAMHTKQKMAKKPAKPQSGEELSTKTKGKRGKEPLAQTALVNTDANEEDNVRMNADGIEPEAVGVCNPDLENRPVLANSAQPTEAPDRPGNGDVTAKQAGRCRPTRKCAEATNRRIARTADSHGEEVLQYGTASPTAVDKAGEKKRRGHKEGVERKQPGEQGRKRRRRGEAEADETQEEEHPDAMDPPQQVNEPSCQQRNEDEELQGGRAHAAKKAAQSKMATDPLGALTDKALAAAKSWKDPNASAAAPFKVPQPRAKARRSSAAHKRPLLPRSSLAHTDTLSVASLFGTGFTVPKLRKPELR</sequence>
<proteinExistence type="predicted"/>
<feature type="compositionally biased region" description="Basic residues" evidence="2">
    <location>
        <begin position="478"/>
        <end position="487"/>
    </location>
</feature>
<accession>A0A8S1JFW3</accession>
<feature type="region of interest" description="Disordered" evidence="2">
    <location>
        <begin position="711"/>
        <end position="748"/>
    </location>
</feature>
<evidence type="ECO:0000313" key="4">
    <source>
        <dbReference type="Proteomes" id="UP000708148"/>
    </source>
</evidence>
<gene>
    <name evidence="3" type="ORF">OSTQU699_LOCUS10770</name>
</gene>
<feature type="coiled-coil region" evidence="1">
    <location>
        <begin position="38"/>
        <end position="441"/>
    </location>
</feature>
<evidence type="ECO:0000256" key="2">
    <source>
        <dbReference type="SAM" id="MobiDB-lite"/>
    </source>
</evidence>
<reference evidence="3" key="1">
    <citation type="submission" date="2020-12" db="EMBL/GenBank/DDBJ databases">
        <authorList>
            <person name="Iha C."/>
        </authorList>
    </citation>
    <scope>NUCLEOTIDE SEQUENCE</scope>
</reference>
<keyword evidence="1" id="KW-0175">Coiled coil</keyword>
<feature type="compositionally biased region" description="Polar residues" evidence="2">
    <location>
        <begin position="662"/>
        <end position="671"/>
    </location>
</feature>
<name>A0A8S1JFW3_9CHLO</name>
<dbReference type="EMBL" id="CAJHUC010003121">
    <property type="protein sequence ID" value="CAD7705415.1"/>
    <property type="molecule type" value="Genomic_DNA"/>
</dbReference>
<feature type="compositionally biased region" description="Acidic residues" evidence="2">
    <location>
        <begin position="645"/>
        <end position="654"/>
    </location>
</feature>
<feature type="compositionally biased region" description="Basic and acidic residues" evidence="2">
    <location>
        <begin position="580"/>
        <end position="599"/>
    </location>
</feature>
<feature type="compositionally biased region" description="Basic residues" evidence="2">
    <location>
        <begin position="731"/>
        <end position="744"/>
    </location>
</feature>
<feature type="region of interest" description="Disordered" evidence="2">
    <location>
        <begin position="463"/>
        <end position="522"/>
    </location>
</feature>
<feature type="compositionally biased region" description="Basic and acidic residues" evidence="2">
    <location>
        <begin position="623"/>
        <end position="635"/>
    </location>
</feature>